<dbReference type="Pfam" id="PF13459">
    <property type="entry name" value="Fer4_15"/>
    <property type="match status" value="1"/>
</dbReference>
<reference evidence="1 2" key="1">
    <citation type="journal article" date="2019" name="Emerg. Microbes Infect.">
        <title>Comprehensive subspecies identification of 175 nontuberculous mycobacteria species based on 7547 genomic profiles.</title>
        <authorList>
            <person name="Matsumoto Y."/>
            <person name="Kinjo T."/>
            <person name="Motooka D."/>
            <person name="Nabeya D."/>
            <person name="Jung N."/>
            <person name="Uechi K."/>
            <person name="Horii T."/>
            <person name="Iida T."/>
            <person name="Fujita J."/>
            <person name="Nakamura S."/>
        </authorList>
    </citation>
    <scope>NUCLEOTIDE SEQUENCE [LARGE SCALE GENOMIC DNA]</scope>
    <source>
        <strain evidence="1 2">JCM 6376</strain>
    </source>
</reference>
<sequence>MGHALCYAVDPELFPVDDMGYSTLEDHDVAPGDEQRTRDGVEACPEQALVLWGD</sequence>
<name>A0AAD1MD46_9MYCO</name>
<dbReference type="Proteomes" id="UP000467327">
    <property type="component" value="Chromosome"/>
</dbReference>
<evidence type="ECO:0000313" key="2">
    <source>
        <dbReference type="Proteomes" id="UP000467327"/>
    </source>
</evidence>
<protein>
    <submittedName>
        <fullName evidence="1">Ferredoxin</fullName>
    </submittedName>
</protein>
<dbReference type="EMBL" id="AP022561">
    <property type="protein sequence ID" value="BBX08250.1"/>
    <property type="molecule type" value="Genomic_DNA"/>
</dbReference>
<dbReference type="Gene3D" id="3.30.70.20">
    <property type="match status" value="1"/>
</dbReference>
<gene>
    <name evidence="1" type="ORF">MAIC_30530</name>
</gene>
<proteinExistence type="predicted"/>
<keyword evidence="2" id="KW-1185">Reference proteome</keyword>
<dbReference type="KEGG" id="maic:MAIC_30530"/>
<evidence type="ECO:0000313" key="1">
    <source>
        <dbReference type="EMBL" id="BBX08250.1"/>
    </source>
</evidence>
<dbReference type="AlphaFoldDB" id="A0AAD1MD46"/>
<organism evidence="1 2">
    <name type="scientific">Mycolicibacterium aichiense</name>
    <dbReference type="NCBI Taxonomy" id="1799"/>
    <lineage>
        <taxon>Bacteria</taxon>
        <taxon>Bacillati</taxon>
        <taxon>Actinomycetota</taxon>
        <taxon>Actinomycetes</taxon>
        <taxon>Mycobacteriales</taxon>
        <taxon>Mycobacteriaceae</taxon>
        <taxon>Mycolicibacterium</taxon>
    </lineage>
</organism>
<accession>A0AAD1MD46</accession>